<dbReference type="KEGG" id="ahm:TL08_02410"/>
<feature type="transmembrane region" description="Helical" evidence="1">
    <location>
        <begin position="99"/>
        <end position="119"/>
    </location>
</feature>
<keyword evidence="1" id="KW-0472">Membrane</keyword>
<evidence type="ECO:0000313" key="2">
    <source>
        <dbReference type="EMBL" id="AOS61320.1"/>
    </source>
</evidence>
<sequence>MPQAQGMPRGGANRPPSVEAAFWLFLANSVLGLLSAILTFVSVDSLLATQPGYTEVLTEGGSAPADFIRGTLITAASIALVFQAIFLIFVFMMRNGRNWARILLTVLAVLGLVTSIGNLDSIGLQFEAGGIAAVIGIIAILGLLLPIGATITMYLPPSNNYFKYN</sequence>
<gene>
    <name evidence="2" type="ORF">TL08_02410</name>
</gene>
<dbReference type="EMBL" id="CP014859">
    <property type="protein sequence ID" value="AOS61320.1"/>
    <property type="molecule type" value="Genomic_DNA"/>
</dbReference>
<proteinExistence type="predicted"/>
<dbReference type="AlphaFoldDB" id="A0AAC9MWI2"/>
<accession>A0AAC9MWI2</accession>
<protein>
    <submittedName>
        <fullName evidence="2">Uncharacterized protein</fullName>
    </submittedName>
</protein>
<organism evidence="2 3">
    <name type="scientific">Actinoalloteichus hymeniacidonis</name>
    <dbReference type="NCBI Taxonomy" id="340345"/>
    <lineage>
        <taxon>Bacteria</taxon>
        <taxon>Bacillati</taxon>
        <taxon>Actinomycetota</taxon>
        <taxon>Actinomycetes</taxon>
        <taxon>Pseudonocardiales</taxon>
        <taxon>Pseudonocardiaceae</taxon>
        <taxon>Actinoalloteichus</taxon>
    </lineage>
</organism>
<evidence type="ECO:0000313" key="3">
    <source>
        <dbReference type="Proteomes" id="UP000095210"/>
    </source>
</evidence>
<keyword evidence="3" id="KW-1185">Reference proteome</keyword>
<evidence type="ECO:0000256" key="1">
    <source>
        <dbReference type="SAM" id="Phobius"/>
    </source>
</evidence>
<feature type="transmembrane region" description="Helical" evidence="1">
    <location>
        <begin position="21"/>
        <end position="47"/>
    </location>
</feature>
<name>A0AAC9MWI2_9PSEU</name>
<keyword evidence="1" id="KW-0812">Transmembrane</keyword>
<feature type="transmembrane region" description="Helical" evidence="1">
    <location>
        <begin position="131"/>
        <end position="155"/>
    </location>
</feature>
<dbReference type="Proteomes" id="UP000095210">
    <property type="component" value="Chromosome"/>
</dbReference>
<keyword evidence="1" id="KW-1133">Transmembrane helix</keyword>
<feature type="transmembrane region" description="Helical" evidence="1">
    <location>
        <begin position="67"/>
        <end position="92"/>
    </location>
</feature>
<reference evidence="3" key="1">
    <citation type="submission" date="2016-03" db="EMBL/GenBank/DDBJ databases">
        <title>Complete genome sequence of the type strain Actinoalloteichus hymeniacidonis DSM 45092.</title>
        <authorList>
            <person name="Schaffert L."/>
            <person name="Albersmeier A."/>
            <person name="Winkler A."/>
            <person name="Kalinowski J."/>
            <person name="Zotchev S."/>
            <person name="Ruckert C."/>
        </authorList>
    </citation>
    <scope>NUCLEOTIDE SEQUENCE [LARGE SCALE GENOMIC DNA]</scope>
    <source>
        <strain evidence="3">HPA177(T) (DSM 45092(T))</strain>
    </source>
</reference>